<organism evidence="1 2">
    <name type="scientific">Aspergillus saccharolyticus JOP 1030-1</name>
    <dbReference type="NCBI Taxonomy" id="1450539"/>
    <lineage>
        <taxon>Eukaryota</taxon>
        <taxon>Fungi</taxon>
        <taxon>Dikarya</taxon>
        <taxon>Ascomycota</taxon>
        <taxon>Pezizomycotina</taxon>
        <taxon>Eurotiomycetes</taxon>
        <taxon>Eurotiomycetidae</taxon>
        <taxon>Eurotiales</taxon>
        <taxon>Aspergillaceae</taxon>
        <taxon>Aspergillus</taxon>
        <taxon>Aspergillus subgen. Circumdati</taxon>
    </lineage>
</organism>
<dbReference type="STRING" id="1450539.A0A318YZK8"/>
<feature type="non-terminal residue" evidence="1">
    <location>
        <position position="1"/>
    </location>
</feature>
<protein>
    <submittedName>
        <fullName evidence="1">Uncharacterized protein</fullName>
    </submittedName>
</protein>
<reference evidence="1 2" key="1">
    <citation type="submission" date="2016-12" db="EMBL/GenBank/DDBJ databases">
        <title>The genomes of Aspergillus section Nigri reveals drivers in fungal speciation.</title>
        <authorList>
            <consortium name="DOE Joint Genome Institute"/>
            <person name="Vesth T.C."/>
            <person name="Nybo J."/>
            <person name="Theobald S."/>
            <person name="Brandl J."/>
            <person name="Frisvad J.C."/>
            <person name="Nielsen K.F."/>
            <person name="Lyhne E.K."/>
            <person name="Kogle M.E."/>
            <person name="Kuo A."/>
            <person name="Riley R."/>
            <person name="Clum A."/>
            <person name="Nolan M."/>
            <person name="Lipzen A."/>
            <person name="Salamov A."/>
            <person name="Henrissat B."/>
            <person name="Wiebenga A."/>
            <person name="De Vries R.P."/>
            <person name="Grigoriev I.V."/>
            <person name="Mortensen U.H."/>
            <person name="Andersen M.R."/>
            <person name="Baker S.E."/>
        </authorList>
    </citation>
    <scope>NUCLEOTIDE SEQUENCE [LARGE SCALE GENOMIC DNA]</scope>
    <source>
        <strain evidence="1 2">JOP 1030-1</strain>
    </source>
</reference>
<evidence type="ECO:0000313" key="2">
    <source>
        <dbReference type="Proteomes" id="UP000248349"/>
    </source>
</evidence>
<dbReference type="AlphaFoldDB" id="A0A318YZK8"/>
<dbReference type="Proteomes" id="UP000248349">
    <property type="component" value="Unassembled WGS sequence"/>
</dbReference>
<evidence type="ECO:0000313" key="1">
    <source>
        <dbReference type="EMBL" id="PYH40049.1"/>
    </source>
</evidence>
<proteinExistence type="predicted"/>
<dbReference type="RefSeq" id="XP_025426031.1">
    <property type="nucleotide sequence ID" value="XM_025572374.1"/>
</dbReference>
<sequence length="54" mass="5930">LRTIDVQADGQIENLIPVIMLNEGVDCNTAIKLAIMLVEEASYGFSKIETHLQA</sequence>
<dbReference type="EMBL" id="KZ821308">
    <property type="protein sequence ID" value="PYH40049.1"/>
    <property type="molecule type" value="Genomic_DNA"/>
</dbReference>
<gene>
    <name evidence="1" type="ORF">BP01DRAFT_309173</name>
</gene>
<dbReference type="GeneID" id="37073602"/>
<accession>A0A318YZK8</accession>
<keyword evidence="2" id="KW-1185">Reference proteome</keyword>
<name>A0A318YZK8_9EURO</name>
<dbReference type="OrthoDB" id="2861623at2759"/>